<feature type="compositionally biased region" description="Basic and acidic residues" evidence="1">
    <location>
        <begin position="340"/>
        <end position="382"/>
    </location>
</feature>
<sequence>MDAPLTKRQFLQGTAAIFSTALSPALLSSVVNQVAETLELPPDSVREIFGAENDASDESGSEDSEAPSDDDVEEEPEHAEEANGVKQPKGGKKGEKKEKAKRGVTSWNVYTAWFGDFAAHYGLHPAIVAFKQQHPEAKLGVSFAATFFKTIPEPKREAFHTALTGFLKDYNGDHKAGGDGTTLDAIRAYEAAHPGASIGRMLGLEARPAYKTEPEQMKAEAAQARKSAAGVTPGATPAAHAAAQATDSSDSSDEDEEPASTPAAPPTATAQPAGGEGKKRKSEAEAQANGTKDKDKSGKKKDKEGSKWAKKAEKESEKARKAEEDGAGDKAAKKAKKAKREGAEAEADDGRKSAKKSKKDEGEKAVKSAKKEKSEKKADKGK</sequence>
<evidence type="ECO:0000313" key="3">
    <source>
        <dbReference type="Proteomes" id="UP000612055"/>
    </source>
</evidence>
<feature type="compositionally biased region" description="Basic and acidic residues" evidence="1">
    <location>
        <begin position="291"/>
        <end position="332"/>
    </location>
</feature>
<evidence type="ECO:0000313" key="2">
    <source>
        <dbReference type="EMBL" id="KAG2492463.1"/>
    </source>
</evidence>
<name>A0A836BYM3_9CHLO</name>
<feature type="compositionally biased region" description="Low complexity" evidence="1">
    <location>
        <begin position="219"/>
        <end position="249"/>
    </location>
</feature>
<proteinExistence type="predicted"/>
<feature type="region of interest" description="Disordered" evidence="1">
    <location>
        <begin position="213"/>
        <end position="382"/>
    </location>
</feature>
<organism evidence="2 3">
    <name type="scientific">Edaphochlamys debaryana</name>
    <dbReference type="NCBI Taxonomy" id="47281"/>
    <lineage>
        <taxon>Eukaryota</taxon>
        <taxon>Viridiplantae</taxon>
        <taxon>Chlorophyta</taxon>
        <taxon>core chlorophytes</taxon>
        <taxon>Chlorophyceae</taxon>
        <taxon>CS clade</taxon>
        <taxon>Chlamydomonadales</taxon>
        <taxon>Chlamydomonadales incertae sedis</taxon>
        <taxon>Edaphochlamys</taxon>
    </lineage>
</organism>
<dbReference type="EMBL" id="JAEHOE010000045">
    <property type="protein sequence ID" value="KAG2492463.1"/>
    <property type="molecule type" value="Genomic_DNA"/>
</dbReference>
<keyword evidence="3" id="KW-1185">Reference proteome</keyword>
<comment type="caution">
    <text evidence="2">The sequence shown here is derived from an EMBL/GenBank/DDBJ whole genome shotgun (WGS) entry which is preliminary data.</text>
</comment>
<reference evidence="2" key="1">
    <citation type="journal article" date="2020" name="bioRxiv">
        <title>Comparative genomics of Chlamydomonas.</title>
        <authorList>
            <person name="Craig R.J."/>
            <person name="Hasan A.R."/>
            <person name="Ness R.W."/>
            <person name="Keightley P.D."/>
        </authorList>
    </citation>
    <scope>NUCLEOTIDE SEQUENCE</scope>
    <source>
        <strain evidence="2">CCAP 11/70</strain>
    </source>
</reference>
<accession>A0A836BYM3</accession>
<feature type="compositionally biased region" description="Acidic residues" evidence="1">
    <location>
        <begin position="54"/>
        <end position="78"/>
    </location>
</feature>
<dbReference type="OrthoDB" id="540184at2759"/>
<gene>
    <name evidence="2" type="ORF">HYH03_009404</name>
</gene>
<feature type="compositionally biased region" description="Low complexity" evidence="1">
    <location>
        <begin position="259"/>
        <end position="273"/>
    </location>
</feature>
<protein>
    <submittedName>
        <fullName evidence="2">Uncharacterized protein</fullName>
    </submittedName>
</protein>
<dbReference type="Proteomes" id="UP000612055">
    <property type="component" value="Unassembled WGS sequence"/>
</dbReference>
<feature type="region of interest" description="Disordered" evidence="1">
    <location>
        <begin position="41"/>
        <end position="100"/>
    </location>
</feature>
<dbReference type="AlphaFoldDB" id="A0A836BYM3"/>
<evidence type="ECO:0000256" key="1">
    <source>
        <dbReference type="SAM" id="MobiDB-lite"/>
    </source>
</evidence>